<dbReference type="AlphaFoldDB" id="A0A2G8SSC7"/>
<protein>
    <recommendedName>
        <fullName evidence="1">Protein kinase domain-containing protein</fullName>
    </recommendedName>
</protein>
<dbReference type="OrthoDB" id="5987198at2759"/>
<keyword evidence="3" id="KW-1185">Reference proteome</keyword>
<evidence type="ECO:0000313" key="2">
    <source>
        <dbReference type="EMBL" id="PIL36654.1"/>
    </source>
</evidence>
<accession>A0A2G8SSC7</accession>
<evidence type="ECO:0000259" key="1">
    <source>
        <dbReference type="PROSITE" id="PS50011"/>
    </source>
</evidence>
<dbReference type="STRING" id="1077348.A0A2G8SSC7"/>
<dbReference type="GO" id="GO:0005524">
    <property type="term" value="F:ATP binding"/>
    <property type="evidence" value="ECO:0007669"/>
    <property type="project" value="InterPro"/>
</dbReference>
<dbReference type="Gene3D" id="1.10.510.10">
    <property type="entry name" value="Transferase(Phosphotransferase) domain 1"/>
    <property type="match status" value="1"/>
</dbReference>
<evidence type="ECO:0000313" key="3">
    <source>
        <dbReference type="Proteomes" id="UP000230002"/>
    </source>
</evidence>
<feature type="domain" description="Protein kinase" evidence="1">
    <location>
        <begin position="62"/>
        <end position="378"/>
    </location>
</feature>
<dbReference type="SUPFAM" id="SSF56112">
    <property type="entry name" value="Protein kinase-like (PK-like)"/>
    <property type="match status" value="1"/>
</dbReference>
<name>A0A2G8SSC7_9APHY</name>
<sequence length="378" mass="43747">MSTSTAEPETDVYAELAPVEVNWRDRQQYLESRGYMLRRRYHPDWQPSWRSNPSIRARHAEDSLSTHMLRSSLMDATRIADGTLVLLKRIGAKSTELSIANQLSSPEYRSDPRNHCVPILDVIPDADDPKMSYIVMPFLRYVDDPEFRSVDNIFDCVDQLLEVFCLPSSVYGESLMSASKGLVFLHDNGIAHRDCAYKNLMMDATRLFPDGFHPMRLDCQPQNITRAATLLSRNDVPVTYYYVDFGISTWLRPEDTDRLVVGSDGLDQDVPELSDDVLYDPFKVDIFVLGNFFRQNFTQKYSNLDILEPLVSQMTRRDPARRPTAANALQQWNSLRLSVWTIKRFWRPRPRGEPLVVKAFSDVFSLLYLVYRFLRLPQ</sequence>
<dbReference type="GO" id="GO:0004672">
    <property type="term" value="F:protein kinase activity"/>
    <property type="evidence" value="ECO:0007669"/>
    <property type="project" value="InterPro"/>
</dbReference>
<organism evidence="2 3">
    <name type="scientific">Ganoderma sinense ZZ0214-1</name>
    <dbReference type="NCBI Taxonomy" id="1077348"/>
    <lineage>
        <taxon>Eukaryota</taxon>
        <taxon>Fungi</taxon>
        <taxon>Dikarya</taxon>
        <taxon>Basidiomycota</taxon>
        <taxon>Agaricomycotina</taxon>
        <taxon>Agaricomycetes</taxon>
        <taxon>Polyporales</taxon>
        <taxon>Polyporaceae</taxon>
        <taxon>Ganoderma</taxon>
    </lineage>
</organism>
<gene>
    <name evidence="2" type="ORF">GSI_00343</name>
</gene>
<dbReference type="PROSITE" id="PS50011">
    <property type="entry name" value="PROTEIN_KINASE_DOM"/>
    <property type="match status" value="1"/>
</dbReference>
<comment type="caution">
    <text evidence="2">The sequence shown here is derived from an EMBL/GenBank/DDBJ whole genome shotgun (WGS) entry which is preliminary data.</text>
</comment>
<proteinExistence type="predicted"/>
<dbReference type="InterPro" id="IPR011009">
    <property type="entry name" value="Kinase-like_dom_sf"/>
</dbReference>
<dbReference type="Proteomes" id="UP000230002">
    <property type="component" value="Unassembled WGS sequence"/>
</dbReference>
<dbReference type="InterPro" id="IPR000719">
    <property type="entry name" value="Prot_kinase_dom"/>
</dbReference>
<dbReference type="EMBL" id="AYKW01000001">
    <property type="protein sequence ID" value="PIL36654.1"/>
    <property type="molecule type" value="Genomic_DNA"/>
</dbReference>
<reference evidence="2 3" key="1">
    <citation type="journal article" date="2015" name="Sci. Rep.">
        <title>Chromosome-level genome map provides insights into diverse defense mechanisms in the medicinal fungus Ganoderma sinense.</title>
        <authorList>
            <person name="Zhu Y."/>
            <person name="Xu J."/>
            <person name="Sun C."/>
            <person name="Zhou S."/>
            <person name="Xu H."/>
            <person name="Nelson D.R."/>
            <person name="Qian J."/>
            <person name="Song J."/>
            <person name="Luo H."/>
            <person name="Xiang L."/>
            <person name="Li Y."/>
            <person name="Xu Z."/>
            <person name="Ji A."/>
            <person name="Wang L."/>
            <person name="Lu S."/>
            <person name="Hayward A."/>
            <person name="Sun W."/>
            <person name="Li X."/>
            <person name="Schwartz D.C."/>
            <person name="Wang Y."/>
            <person name="Chen S."/>
        </authorList>
    </citation>
    <scope>NUCLEOTIDE SEQUENCE [LARGE SCALE GENOMIC DNA]</scope>
    <source>
        <strain evidence="2 3">ZZ0214-1</strain>
    </source>
</reference>